<keyword evidence="2" id="KW-1185">Reference proteome</keyword>
<sequence>MSEYEDETSMMNNLCLRSQKMQYNRAPILILRKKSSSANLISNYQEKKTSCRPRGELLKKFHRSLCDLSKLELIKTKKFSPFFEF</sequence>
<evidence type="ECO:0000313" key="2">
    <source>
        <dbReference type="Proteomes" id="UP000001307"/>
    </source>
</evidence>
<protein>
    <submittedName>
        <fullName evidence="1">Uncharacterized protein</fullName>
    </submittedName>
</protein>
<gene>
    <name evidence="1" type="ORF">GSOID_T00016708001</name>
</gene>
<organism evidence="1 2">
    <name type="scientific">Oikopleura dioica</name>
    <name type="common">Tunicate</name>
    <dbReference type="NCBI Taxonomy" id="34765"/>
    <lineage>
        <taxon>Eukaryota</taxon>
        <taxon>Metazoa</taxon>
        <taxon>Chordata</taxon>
        <taxon>Tunicata</taxon>
        <taxon>Appendicularia</taxon>
        <taxon>Copelata</taxon>
        <taxon>Oikopleuridae</taxon>
        <taxon>Oikopleura</taxon>
    </lineage>
</organism>
<accession>E4XNV4</accession>
<dbReference type="AlphaFoldDB" id="E4XNV4"/>
<reference evidence="1 2" key="1">
    <citation type="journal article" date="2010" name="Science">
        <title>Plasticity of animal genome architecture unmasked by rapid evolution of a pelagic tunicate.</title>
        <authorList>
            <person name="Denoeud F."/>
            <person name="Henriet S."/>
            <person name="Mungpakdee S."/>
            <person name="Aury J.M."/>
            <person name="Da Silva C."/>
            <person name="Brinkmann H."/>
            <person name="Mikhaleva J."/>
            <person name="Olsen L.C."/>
            <person name="Jubin C."/>
            <person name="Canestro C."/>
            <person name="Bouquet J.M."/>
            <person name="Danks G."/>
            <person name="Poulain J."/>
            <person name="Campsteijn C."/>
            <person name="Adamski M."/>
            <person name="Cross I."/>
            <person name="Yadetie F."/>
            <person name="Muffato M."/>
            <person name="Louis A."/>
            <person name="Butcher S."/>
            <person name="Tsagkogeorga G."/>
            <person name="Konrad A."/>
            <person name="Singh S."/>
            <person name="Jensen M.F."/>
            <person name="Cong E.H."/>
            <person name="Eikeseth-Otteraa H."/>
            <person name="Noel B."/>
            <person name="Anthouard V."/>
            <person name="Porcel B.M."/>
            <person name="Kachouri-Lafond R."/>
            <person name="Nishino A."/>
            <person name="Ugolini M."/>
            <person name="Chourrout P."/>
            <person name="Nishida H."/>
            <person name="Aasland R."/>
            <person name="Huzurbazar S."/>
            <person name="Westhof E."/>
            <person name="Delsuc F."/>
            <person name="Lehrach H."/>
            <person name="Reinhardt R."/>
            <person name="Weissenbach J."/>
            <person name="Roy S.W."/>
            <person name="Artiguenave F."/>
            <person name="Postlethwait J.H."/>
            <person name="Manak J.R."/>
            <person name="Thompson E.M."/>
            <person name="Jaillon O."/>
            <person name="Du Pasquier L."/>
            <person name="Boudinot P."/>
            <person name="Liberles D.A."/>
            <person name="Volff J.N."/>
            <person name="Philippe H."/>
            <person name="Lenhard B."/>
            <person name="Roest Crollius H."/>
            <person name="Wincker P."/>
            <person name="Chourrout D."/>
        </authorList>
    </citation>
    <scope>NUCLEOTIDE SEQUENCE [LARGE SCALE GENOMIC DNA]</scope>
</reference>
<name>E4XNV4_OIKDI</name>
<evidence type="ECO:0000313" key="1">
    <source>
        <dbReference type="EMBL" id="CBY11542.1"/>
    </source>
</evidence>
<dbReference type="InParanoid" id="E4XNV4"/>
<dbReference type="Proteomes" id="UP000001307">
    <property type="component" value="Unassembled WGS sequence"/>
</dbReference>
<proteinExistence type="predicted"/>
<dbReference type="EMBL" id="FN653086">
    <property type="protein sequence ID" value="CBY11542.1"/>
    <property type="molecule type" value="Genomic_DNA"/>
</dbReference>